<reference evidence="1 2" key="1">
    <citation type="submission" date="2020-04" db="EMBL/GenBank/DDBJ databases">
        <authorList>
            <person name="Hitch T.C.A."/>
            <person name="Wylensek D."/>
            <person name="Clavel T."/>
        </authorList>
    </citation>
    <scope>NUCLEOTIDE SEQUENCE [LARGE SCALE GENOMIC DNA]</scope>
    <source>
        <strain evidence="1 2">BL-383-APC-3D</strain>
    </source>
</reference>
<protein>
    <submittedName>
        <fullName evidence="1">Uncharacterized protein</fullName>
    </submittedName>
</protein>
<evidence type="ECO:0000313" key="2">
    <source>
        <dbReference type="Proteomes" id="UP000544551"/>
    </source>
</evidence>
<dbReference type="Proteomes" id="UP000544551">
    <property type="component" value="Unassembled WGS sequence"/>
</dbReference>
<evidence type="ECO:0000313" key="1">
    <source>
        <dbReference type="EMBL" id="NME90074.1"/>
    </source>
</evidence>
<comment type="caution">
    <text evidence="1">The sequence shown here is derived from an EMBL/GenBank/DDBJ whole genome shotgun (WGS) entry which is preliminary data.</text>
</comment>
<gene>
    <name evidence="1" type="ORF">HF853_10405</name>
</gene>
<dbReference type="EMBL" id="JABAFZ010000009">
    <property type="protein sequence ID" value="NME90074.1"/>
    <property type="molecule type" value="Genomic_DNA"/>
</dbReference>
<name>A0AB36CN19_9CORY</name>
<proteinExistence type="predicted"/>
<dbReference type="RefSeq" id="WP_168970231.1">
    <property type="nucleotide sequence ID" value="NZ_JABAFZ010000009.1"/>
</dbReference>
<dbReference type="AlphaFoldDB" id="A0AB36CN19"/>
<sequence>MIFHIALSNRETDHTSLGEFPFFAKGDMSSKRTFIPAAHIETEQSQQEHETLTGIA</sequence>
<accession>A0AB36CN19</accession>
<organism evidence="1 2">
    <name type="scientific">Corynebacterium stationis</name>
    <dbReference type="NCBI Taxonomy" id="1705"/>
    <lineage>
        <taxon>Bacteria</taxon>
        <taxon>Bacillati</taxon>
        <taxon>Actinomycetota</taxon>
        <taxon>Actinomycetes</taxon>
        <taxon>Mycobacteriales</taxon>
        <taxon>Corynebacteriaceae</taxon>
        <taxon>Corynebacterium</taxon>
    </lineage>
</organism>